<dbReference type="Proteomes" id="UP000298210">
    <property type="component" value="Unassembled WGS sequence"/>
</dbReference>
<keyword evidence="4 6" id="KW-0472">Membrane</keyword>
<dbReference type="GO" id="GO:0015499">
    <property type="term" value="F:formate transmembrane transporter activity"/>
    <property type="evidence" value="ECO:0007669"/>
    <property type="project" value="TreeGrafter"/>
</dbReference>
<feature type="transmembrane region" description="Helical" evidence="6">
    <location>
        <begin position="184"/>
        <end position="211"/>
    </location>
</feature>
<dbReference type="InterPro" id="IPR023271">
    <property type="entry name" value="Aquaporin-like"/>
</dbReference>
<evidence type="ECO:0000256" key="3">
    <source>
        <dbReference type="ARBA" id="ARBA00022989"/>
    </source>
</evidence>
<comment type="subcellular location">
    <subcellularLocation>
        <location evidence="1">Membrane</location>
        <topology evidence="1">Multi-pass membrane protein</topology>
    </subcellularLocation>
</comment>
<dbReference type="GO" id="GO:0005886">
    <property type="term" value="C:plasma membrane"/>
    <property type="evidence" value="ECO:0007669"/>
    <property type="project" value="TreeGrafter"/>
</dbReference>
<dbReference type="PROSITE" id="PS01006">
    <property type="entry name" value="FORMATE_NITRITE_TP_2"/>
    <property type="match status" value="1"/>
</dbReference>
<evidence type="ECO:0000313" key="8">
    <source>
        <dbReference type="Proteomes" id="UP000298210"/>
    </source>
</evidence>
<keyword evidence="2 6" id="KW-0812">Transmembrane</keyword>
<evidence type="ECO:0000256" key="2">
    <source>
        <dbReference type="ARBA" id="ARBA00022692"/>
    </source>
</evidence>
<evidence type="ECO:0000313" key="7">
    <source>
        <dbReference type="EMBL" id="TES50553.1"/>
    </source>
</evidence>
<feature type="transmembrane region" description="Helical" evidence="6">
    <location>
        <begin position="25"/>
        <end position="48"/>
    </location>
</feature>
<dbReference type="PANTHER" id="PTHR30520">
    <property type="entry name" value="FORMATE TRANSPORTER-RELATED"/>
    <property type="match status" value="1"/>
</dbReference>
<sequence>MYKETLNELITLAIKKKALLAHSKLAFFLSAMLAGGYVTVAVVLVYIIGDPIVQILPALTPLVMGFAFGIALLLVIYAGSDLFTGSILYYTVSTLQKKTTLKDTLWNWLWTYGGNLVGALFIAWLVYMTGIFSGMTEGHYLLYVTEKKMTTDSLELFFRGIFCNWLVCLAIWTPMRLKNEMAKLFVVFMIIFAFFASGYEHSVANMGLFHLALLHNPGVEAISLSGYVANLFPVTLGNIVGGSVFVGMAYYYISKKSEPTSDIK</sequence>
<dbReference type="InterPro" id="IPR024002">
    <property type="entry name" value="For/NO2_transpt_CS"/>
</dbReference>
<keyword evidence="3 6" id="KW-1133">Transmembrane helix</keyword>
<protein>
    <submittedName>
        <fullName evidence="7">Formate/nitrite transporter family protein</fullName>
    </submittedName>
</protein>
<feature type="transmembrane region" description="Helical" evidence="6">
    <location>
        <begin position="156"/>
        <end position="172"/>
    </location>
</feature>
<dbReference type="Pfam" id="PF01226">
    <property type="entry name" value="Form_Nir_trans"/>
    <property type="match status" value="1"/>
</dbReference>
<dbReference type="InterPro" id="IPR000292">
    <property type="entry name" value="For/NO2_transpt"/>
</dbReference>
<name>A0A4Y7WPQ6_9BACI</name>
<evidence type="ECO:0000256" key="4">
    <source>
        <dbReference type="ARBA" id="ARBA00023136"/>
    </source>
</evidence>
<dbReference type="PROSITE" id="PS01005">
    <property type="entry name" value="FORMATE_NITRITE_TP_1"/>
    <property type="match status" value="1"/>
</dbReference>
<evidence type="ECO:0000256" key="5">
    <source>
        <dbReference type="ARBA" id="ARBA00049660"/>
    </source>
</evidence>
<dbReference type="Gene3D" id="1.20.1080.10">
    <property type="entry name" value="Glycerol uptake facilitator protein"/>
    <property type="match status" value="1"/>
</dbReference>
<evidence type="ECO:0000256" key="6">
    <source>
        <dbReference type="SAM" id="Phobius"/>
    </source>
</evidence>
<gene>
    <name evidence="7" type="ORF">E2L03_01075</name>
</gene>
<dbReference type="AlphaFoldDB" id="A0A4Y7WPQ6"/>
<comment type="similarity">
    <text evidence="5">Belongs to the FNT transporter (TC 1.A.16) family.</text>
</comment>
<feature type="transmembrane region" description="Helical" evidence="6">
    <location>
        <begin position="68"/>
        <end position="92"/>
    </location>
</feature>
<evidence type="ECO:0000256" key="1">
    <source>
        <dbReference type="ARBA" id="ARBA00004141"/>
    </source>
</evidence>
<organism evidence="7 8">
    <name type="scientific">Shouchella lehensis</name>
    <dbReference type="NCBI Taxonomy" id="300825"/>
    <lineage>
        <taxon>Bacteria</taxon>
        <taxon>Bacillati</taxon>
        <taxon>Bacillota</taxon>
        <taxon>Bacilli</taxon>
        <taxon>Bacillales</taxon>
        <taxon>Bacillaceae</taxon>
        <taxon>Shouchella</taxon>
    </lineage>
</organism>
<proteinExistence type="inferred from homology"/>
<dbReference type="RefSeq" id="WP_124742168.1">
    <property type="nucleotide sequence ID" value="NZ_SNUX01000001.1"/>
</dbReference>
<dbReference type="PANTHER" id="PTHR30520:SF8">
    <property type="entry name" value="NITRITE TRANSPORTER NIRC"/>
    <property type="match status" value="1"/>
</dbReference>
<accession>A0A4Y7WPQ6</accession>
<dbReference type="EMBL" id="SNUX01000001">
    <property type="protein sequence ID" value="TES50553.1"/>
    <property type="molecule type" value="Genomic_DNA"/>
</dbReference>
<feature type="transmembrane region" description="Helical" evidence="6">
    <location>
        <begin position="231"/>
        <end position="253"/>
    </location>
</feature>
<feature type="transmembrane region" description="Helical" evidence="6">
    <location>
        <begin position="112"/>
        <end position="136"/>
    </location>
</feature>
<reference evidence="7 8" key="1">
    <citation type="submission" date="2019-03" db="EMBL/GenBank/DDBJ databases">
        <authorList>
            <person name="Liu G."/>
        </authorList>
    </citation>
    <scope>NUCLEOTIDE SEQUENCE [LARGE SCALE GENOMIC DNA]</scope>
    <source>
        <strain evidence="7 8">DSM 19099</strain>
    </source>
</reference>
<comment type="caution">
    <text evidence="7">The sequence shown here is derived from an EMBL/GenBank/DDBJ whole genome shotgun (WGS) entry which is preliminary data.</text>
</comment>